<dbReference type="GO" id="GO:0003682">
    <property type="term" value="F:chromatin binding"/>
    <property type="evidence" value="ECO:0007669"/>
    <property type="project" value="TreeGrafter"/>
</dbReference>
<dbReference type="GO" id="GO:0006338">
    <property type="term" value="P:chromatin remodeling"/>
    <property type="evidence" value="ECO:0007669"/>
    <property type="project" value="InterPro"/>
</dbReference>
<reference evidence="10" key="2">
    <citation type="submission" date="2025-08" db="UniProtKB">
        <authorList>
            <consortium name="Ensembl"/>
        </authorList>
    </citation>
    <scope>IDENTIFICATION</scope>
</reference>
<dbReference type="STRING" id="62062.ENSHHUP00000081701"/>
<keyword evidence="3" id="KW-0156">Chromatin regulator</keyword>
<evidence type="ECO:0000256" key="6">
    <source>
        <dbReference type="ARBA" id="ARBA00023163"/>
    </source>
</evidence>
<sequence length="280" mass="32306">MVCSRLQNSLPSSELENLNTTAYNEILDDSVRPTLWQQFGEGPFLLHLDSGSVHKARSIQKWFVKIGVEELDWPAQRRDLNPIEQLWDELERRLQARPNRPTSVPNLTNFLLAEWKQVSNFTDKHGRRLSTIFLRLLSRAELPNYYIAIKKPVDMEKVKSHMLTNKYQDVDALVEDLVLMFNNTCTYNEPESLIYRDALVLHRVLLETCRDLEGGEDANVPDVDRLIQELVRSLFVSVLGHQDDEGRCYSNSLAEIPATDPSNHQSNYRAFSNHVTLLTD</sequence>
<dbReference type="GO" id="GO:0016514">
    <property type="term" value="C:SWI/SNF complex"/>
    <property type="evidence" value="ECO:0007669"/>
    <property type="project" value="TreeGrafter"/>
</dbReference>
<dbReference type="PANTHER" id="PTHR16062">
    <property type="entry name" value="SWI/SNF-RELATED"/>
    <property type="match status" value="1"/>
</dbReference>
<dbReference type="Pfam" id="PF13358">
    <property type="entry name" value="DDE_3"/>
    <property type="match status" value="1"/>
</dbReference>
<protein>
    <recommendedName>
        <fullName evidence="9">Bromo domain-containing protein</fullName>
    </recommendedName>
</protein>
<comment type="subcellular location">
    <subcellularLocation>
        <location evidence="1">Nucleus</location>
    </subcellularLocation>
</comment>
<keyword evidence="5 8" id="KW-0103">Bromodomain</keyword>
<evidence type="ECO:0000259" key="9">
    <source>
        <dbReference type="PROSITE" id="PS50014"/>
    </source>
</evidence>
<reference evidence="11" key="1">
    <citation type="submission" date="2018-06" db="EMBL/GenBank/DDBJ databases">
        <title>Genome assembly of Danube salmon.</title>
        <authorList>
            <person name="Macqueen D.J."/>
            <person name="Gundappa M.K."/>
        </authorList>
    </citation>
    <scope>NUCLEOTIDE SEQUENCE [LARGE SCALE GENOMIC DNA]</scope>
</reference>
<dbReference type="FunFam" id="1.20.920.10:FF:000006">
    <property type="entry name" value="protein polybromo-1 isoform X1"/>
    <property type="match status" value="1"/>
</dbReference>
<feature type="domain" description="Bromo" evidence="9">
    <location>
        <begin position="125"/>
        <end position="195"/>
    </location>
</feature>
<keyword evidence="6" id="KW-0804">Transcription</keyword>
<evidence type="ECO:0000256" key="8">
    <source>
        <dbReference type="PROSITE-ProRule" id="PRU00035"/>
    </source>
</evidence>
<dbReference type="InterPro" id="IPR036427">
    <property type="entry name" value="Bromodomain-like_sf"/>
</dbReference>
<evidence type="ECO:0000313" key="11">
    <source>
        <dbReference type="Proteomes" id="UP000314982"/>
    </source>
</evidence>
<dbReference type="Ensembl" id="ENSHHUT00000084294.1">
    <property type="protein sequence ID" value="ENSHHUP00000081701.1"/>
    <property type="gene ID" value="ENSHHUG00000047488.1"/>
</dbReference>
<organism evidence="10 11">
    <name type="scientific">Hucho hucho</name>
    <name type="common">huchen</name>
    <dbReference type="NCBI Taxonomy" id="62062"/>
    <lineage>
        <taxon>Eukaryota</taxon>
        <taxon>Metazoa</taxon>
        <taxon>Chordata</taxon>
        <taxon>Craniata</taxon>
        <taxon>Vertebrata</taxon>
        <taxon>Euteleostomi</taxon>
        <taxon>Actinopterygii</taxon>
        <taxon>Neopterygii</taxon>
        <taxon>Teleostei</taxon>
        <taxon>Protacanthopterygii</taxon>
        <taxon>Salmoniformes</taxon>
        <taxon>Salmonidae</taxon>
        <taxon>Salmoninae</taxon>
        <taxon>Hucho</taxon>
    </lineage>
</organism>
<dbReference type="SUPFAM" id="SSF47370">
    <property type="entry name" value="Bromodomain"/>
    <property type="match status" value="1"/>
</dbReference>
<keyword evidence="11" id="KW-1185">Reference proteome</keyword>
<evidence type="ECO:0000256" key="4">
    <source>
        <dbReference type="ARBA" id="ARBA00023015"/>
    </source>
</evidence>
<evidence type="ECO:0000256" key="1">
    <source>
        <dbReference type="ARBA" id="ARBA00004123"/>
    </source>
</evidence>
<dbReference type="GO" id="GO:0006368">
    <property type="term" value="P:transcription elongation by RNA polymerase II"/>
    <property type="evidence" value="ECO:0007669"/>
    <property type="project" value="TreeGrafter"/>
</dbReference>
<dbReference type="GO" id="GO:0016586">
    <property type="term" value="C:RSC-type complex"/>
    <property type="evidence" value="ECO:0007669"/>
    <property type="project" value="InterPro"/>
</dbReference>
<dbReference type="InterPro" id="IPR038717">
    <property type="entry name" value="Tc1-like_DDE_dom"/>
</dbReference>
<proteinExistence type="predicted"/>
<dbReference type="Gene3D" id="1.20.920.10">
    <property type="entry name" value="Bromodomain-like"/>
    <property type="match status" value="2"/>
</dbReference>
<dbReference type="InterPro" id="IPR001487">
    <property type="entry name" value="Bromodomain"/>
</dbReference>
<evidence type="ECO:0000313" key="10">
    <source>
        <dbReference type="Ensembl" id="ENSHHUP00000081701.1"/>
    </source>
</evidence>
<dbReference type="PRINTS" id="PR00503">
    <property type="entry name" value="BROMODOMAIN"/>
</dbReference>
<dbReference type="Proteomes" id="UP000314982">
    <property type="component" value="Unassembled WGS sequence"/>
</dbReference>
<keyword evidence="7" id="KW-0539">Nucleus</keyword>
<dbReference type="AlphaFoldDB" id="A0A4W5QVF5"/>
<reference evidence="10" key="3">
    <citation type="submission" date="2025-09" db="UniProtKB">
        <authorList>
            <consortium name="Ensembl"/>
        </authorList>
    </citation>
    <scope>IDENTIFICATION</scope>
</reference>
<dbReference type="InterPro" id="IPR037382">
    <property type="entry name" value="Rsc/polybromo"/>
</dbReference>
<dbReference type="SMART" id="SM00297">
    <property type="entry name" value="BROMO"/>
    <property type="match status" value="1"/>
</dbReference>
<dbReference type="PROSITE" id="PS50014">
    <property type="entry name" value="BROMODOMAIN_2"/>
    <property type="match status" value="1"/>
</dbReference>
<evidence type="ECO:0000256" key="3">
    <source>
        <dbReference type="ARBA" id="ARBA00022853"/>
    </source>
</evidence>
<evidence type="ECO:0000256" key="2">
    <source>
        <dbReference type="ARBA" id="ARBA00022737"/>
    </source>
</evidence>
<name>A0A4W5QVF5_9TELE</name>
<keyword evidence="4" id="KW-0805">Transcription regulation</keyword>
<accession>A0A4W5QVF5</accession>
<dbReference type="GeneTree" id="ENSGT00390000003017"/>
<dbReference type="PANTHER" id="PTHR16062:SF19">
    <property type="entry name" value="PROTEIN POLYBROMO-1"/>
    <property type="match status" value="1"/>
</dbReference>
<keyword evidence="2" id="KW-0677">Repeat</keyword>
<evidence type="ECO:0000256" key="7">
    <source>
        <dbReference type="ARBA" id="ARBA00023242"/>
    </source>
</evidence>
<evidence type="ECO:0000256" key="5">
    <source>
        <dbReference type="ARBA" id="ARBA00023117"/>
    </source>
</evidence>
<dbReference type="Pfam" id="PF00439">
    <property type="entry name" value="Bromodomain"/>
    <property type="match status" value="1"/>
</dbReference>